<dbReference type="VEuPathDB" id="FungiDB:PV10_00806"/>
<dbReference type="Pfam" id="PF00382">
    <property type="entry name" value="TFIIB"/>
    <property type="match status" value="1"/>
</dbReference>
<keyword evidence="6" id="KW-0805">Transcription regulation</keyword>
<dbReference type="FunFam" id="1.10.472.10:FF:000002">
    <property type="entry name" value="Transcription factor IIIB 90 kDa subunit"/>
    <property type="match status" value="1"/>
</dbReference>
<comment type="caution">
    <text evidence="12">The sequence shown here is derived from an EMBL/GenBank/DDBJ whole genome shotgun (WGS) entry which is preliminary data.</text>
</comment>
<sequence length="938" mass="102820">MPPKVAPPRPRPGIQRRVPRGRIDGSPAPGLRRSVTPVRAVTPSAAEQHGKKALRCNNPLCTNPNIIETEHGLVCTGCGALVVSDSNLVSEQGFGETESGRITALGVHVGESQTHQRTYAPGGALGTAGREPTVNRERSEAHAQNIMRSYQPLLGVRESEVLSGMQIFKLAWGNSFVQGRTIDSVAVVCLYLACRRKRIQTEGKIRPAYDLMLIDFAERLNIDVFALGRMYSDLVRKLYLQPDGSLNTEASGVLTALTPEDLVSRFVDALEFDKNDNNKIKQDAVRIVKRMNRDWMDIGRRPSGVCGAAVILAARMNNYRRTIREVVLTAKVAEITINKRLEEFSDTASSKLSIDEFRQDEFLNGMVAADPPSWSRTHNPQVRPKKKRGRPRKYPPPEHQLGGAHDSNTQSSQGDGQTNATEPPSKRPRLDAQGFAIPAIPKRHVPVDTPIDPALLVASGASEKQTSSQRAQGRPPGAKNWRAPPATAAELAIETEIENDIAEAFRRNPDLAPDHQDYVPPQPATPEIGSTDEHATETPMAEAQSMAPAKPPHTKSGPPGPAVDSNIGNTGIISLSPTLKPDEFDDDDDVSNCLLSQAESAVKERVWVTMNADWLRQDHTKRIRRELREAEMRAQGLDPVLEARRLAQNKGKRKDGTKKPGRRGDVSYLDEKDKGKQEEGDEGTRSRSASEAMRKMMEARGTFSRRVNYDALNAIYGFGDNESDSQGGDRSRSASVAGDAQKTREGSVANSVASEAVNIFRGNQAKERNGKRSRGSVAPEKSQRTLEGRERSMSEAASVRSREASVENSPSPGPVPLPQKAESQSSPERDEQLPTPSPTQAAPREPSRAAVADSIRSPPLPDEEVLLPEEEALGAIDSSHENTPQAESIQGDEDEGEDEDEEGDEDDYYDEDEDAEEDPQQDEDLDAAFEGRYHGREW</sequence>
<evidence type="ECO:0000256" key="5">
    <source>
        <dbReference type="ARBA" id="ARBA00022833"/>
    </source>
</evidence>
<dbReference type="GO" id="GO:0005634">
    <property type="term" value="C:nucleus"/>
    <property type="evidence" value="ECO:0007669"/>
    <property type="project" value="UniProtKB-SubCell"/>
</dbReference>
<dbReference type="Gene3D" id="1.20.5.650">
    <property type="entry name" value="Single helix bin"/>
    <property type="match status" value="1"/>
</dbReference>
<evidence type="ECO:0000313" key="12">
    <source>
        <dbReference type="EMBL" id="RVX68169.1"/>
    </source>
</evidence>
<feature type="region of interest" description="Disordered" evidence="9">
    <location>
        <begin position="510"/>
        <end position="584"/>
    </location>
</feature>
<evidence type="ECO:0000256" key="1">
    <source>
        <dbReference type="ARBA" id="ARBA00004123"/>
    </source>
</evidence>
<dbReference type="GO" id="GO:0001006">
    <property type="term" value="F:RNA polymerase III type 3 promoter sequence-specific DNA binding"/>
    <property type="evidence" value="ECO:0007669"/>
    <property type="project" value="TreeGrafter"/>
</dbReference>
<evidence type="ECO:0000256" key="7">
    <source>
        <dbReference type="ARBA" id="ARBA00023163"/>
    </source>
</evidence>
<feature type="domain" description="Brf1 TBP-binding" evidence="11">
    <location>
        <begin position="582"/>
        <end position="716"/>
    </location>
</feature>
<dbReference type="Proteomes" id="UP000288859">
    <property type="component" value="Unassembled WGS sequence"/>
</dbReference>
<evidence type="ECO:0000256" key="8">
    <source>
        <dbReference type="ARBA" id="ARBA00023242"/>
    </source>
</evidence>
<evidence type="ECO:0000259" key="11">
    <source>
        <dbReference type="Pfam" id="PF07741"/>
    </source>
</evidence>
<evidence type="ECO:0000256" key="3">
    <source>
        <dbReference type="ARBA" id="ARBA00022723"/>
    </source>
</evidence>
<accession>A0A438MYW0</accession>
<keyword evidence="4" id="KW-0863">Zinc-finger</keyword>
<keyword evidence="8" id="KW-0539">Nucleus</keyword>
<protein>
    <recommendedName>
        <fullName evidence="14">Cyclin-like domain-containing protein</fullName>
    </recommendedName>
</protein>
<evidence type="ECO:0000256" key="2">
    <source>
        <dbReference type="ARBA" id="ARBA00010857"/>
    </source>
</evidence>
<name>A0A438MYW0_EXOME</name>
<dbReference type="InterPro" id="IPR036915">
    <property type="entry name" value="Cyclin-like_sf"/>
</dbReference>
<dbReference type="GO" id="GO:0097550">
    <property type="term" value="C:transcription preinitiation complex"/>
    <property type="evidence" value="ECO:0007669"/>
    <property type="project" value="TreeGrafter"/>
</dbReference>
<feature type="domain" description="Transcription factor TFIIB cyclin-like" evidence="10">
    <location>
        <begin position="257"/>
        <end position="346"/>
    </location>
</feature>
<dbReference type="GO" id="GO:0017025">
    <property type="term" value="F:TBP-class protein binding"/>
    <property type="evidence" value="ECO:0007669"/>
    <property type="project" value="InterPro"/>
</dbReference>
<feature type="compositionally biased region" description="Pro residues" evidence="9">
    <location>
        <begin position="1"/>
        <end position="11"/>
    </location>
</feature>
<feature type="region of interest" description="Disordered" evidence="9">
    <location>
        <begin position="719"/>
        <end position="938"/>
    </location>
</feature>
<dbReference type="OrthoDB" id="511529at2759"/>
<feature type="compositionally biased region" description="Polar residues" evidence="9">
    <location>
        <begin position="406"/>
        <end position="422"/>
    </location>
</feature>
<gene>
    <name evidence="12" type="ORF">B0A52_08677</name>
</gene>
<feature type="region of interest" description="Disordered" evidence="9">
    <location>
        <begin position="639"/>
        <end position="695"/>
    </location>
</feature>
<dbReference type="PANTHER" id="PTHR11618:SF4">
    <property type="entry name" value="TRANSCRIPTION FACTOR IIIB 90 KDA SUBUNIT"/>
    <property type="match status" value="1"/>
</dbReference>
<dbReference type="CDD" id="cd20554">
    <property type="entry name" value="CYCLIN_TFIIIB90_rpt2"/>
    <property type="match status" value="1"/>
</dbReference>
<feature type="compositionally biased region" description="Basic residues" evidence="9">
    <location>
        <begin position="650"/>
        <end position="661"/>
    </location>
</feature>
<organism evidence="12 13">
    <name type="scientific">Exophiala mesophila</name>
    <name type="common">Black yeast-like fungus</name>
    <dbReference type="NCBI Taxonomy" id="212818"/>
    <lineage>
        <taxon>Eukaryota</taxon>
        <taxon>Fungi</taxon>
        <taxon>Dikarya</taxon>
        <taxon>Ascomycota</taxon>
        <taxon>Pezizomycotina</taxon>
        <taxon>Eurotiomycetes</taxon>
        <taxon>Chaetothyriomycetidae</taxon>
        <taxon>Chaetothyriales</taxon>
        <taxon>Herpotrichiellaceae</taxon>
        <taxon>Exophiala</taxon>
    </lineage>
</organism>
<dbReference type="InterPro" id="IPR000812">
    <property type="entry name" value="TFIIB"/>
</dbReference>
<feature type="compositionally biased region" description="Basic and acidic residues" evidence="9">
    <location>
        <begin position="929"/>
        <end position="938"/>
    </location>
</feature>
<feature type="compositionally biased region" description="Acidic residues" evidence="9">
    <location>
        <begin position="861"/>
        <end position="872"/>
    </location>
</feature>
<keyword evidence="3" id="KW-0479">Metal-binding</keyword>
<evidence type="ECO:0008006" key="14">
    <source>
        <dbReference type="Google" id="ProtNLM"/>
    </source>
</evidence>
<reference evidence="12 13" key="1">
    <citation type="submission" date="2017-03" db="EMBL/GenBank/DDBJ databases">
        <title>Genomes of endolithic fungi from Antarctica.</title>
        <authorList>
            <person name="Coleine C."/>
            <person name="Masonjones S."/>
            <person name="Stajich J.E."/>
        </authorList>
    </citation>
    <scope>NUCLEOTIDE SEQUENCE [LARGE SCALE GENOMIC DNA]</scope>
    <source>
        <strain evidence="12 13">CCFEE 6314</strain>
    </source>
</reference>
<evidence type="ECO:0000256" key="4">
    <source>
        <dbReference type="ARBA" id="ARBA00022771"/>
    </source>
</evidence>
<dbReference type="InterPro" id="IPR013150">
    <property type="entry name" value="TFIIB_cyclin"/>
</dbReference>
<feature type="region of interest" description="Disordered" evidence="9">
    <location>
        <begin position="459"/>
        <end position="484"/>
    </location>
</feature>
<feature type="region of interest" description="Disordered" evidence="9">
    <location>
        <begin position="1"/>
        <end position="35"/>
    </location>
</feature>
<dbReference type="GO" id="GO:0070897">
    <property type="term" value="P:transcription preinitiation complex assembly"/>
    <property type="evidence" value="ECO:0007669"/>
    <property type="project" value="InterPro"/>
</dbReference>
<feature type="region of interest" description="Disordered" evidence="9">
    <location>
        <begin position="368"/>
        <end position="430"/>
    </location>
</feature>
<feature type="compositionally biased region" description="Polar residues" evidence="9">
    <location>
        <begin position="462"/>
        <end position="471"/>
    </location>
</feature>
<proteinExistence type="inferred from homology"/>
<evidence type="ECO:0000313" key="13">
    <source>
        <dbReference type="Proteomes" id="UP000288859"/>
    </source>
</evidence>
<dbReference type="GO" id="GO:0008270">
    <property type="term" value="F:zinc ion binding"/>
    <property type="evidence" value="ECO:0007669"/>
    <property type="project" value="UniProtKB-KW"/>
</dbReference>
<dbReference type="GO" id="GO:0000995">
    <property type="term" value="F:RNA polymerase III general transcription initiation factor activity"/>
    <property type="evidence" value="ECO:0007669"/>
    <property type="project" value="TreeGrafter"/>
</dbReference>
<evidence type="ECO:0000259" key="10">
    <source>
        <dbReference type="Pfam" id="PF00382"/>
    </source>
</evidence>
<comment type="subcellular location">
    <subcellularLocation>
        <location evidence="1">Nucleus</location>
    </subcellularLocation>
</comment>
<dbReference type="InterPro" id="IPR011665">
    <property type="entry name" value="BRF1_TBP-bd_dom"/>
</dbReference>
<feature type="compositionally biased region" description="Basic residues" evidence="9">
    <location>
        <begin position="383"/>
        <end position="393"/>
    </location>
</feature>
<evidence type="ECO:0000256" key="9">
    <source>
        <dbReference type="SAM" id="MobiDB-lite"/>
    </source>
</evidence>
<dbReference type="AlphaFoldDB" id="A0A438MYW0"/>
<comment type="similarity">
    <text evidence="2">Belongs to the TFIIB family.</text>
</comment>
<dbReference type="Gene3D" id="1.10.472.10">
    <property type="entry name" value="Cyclin-like"/>
    <property type="match status" value="2"/>
</dbReference>
<dbReference type="EMBL" id="NAJM01000040">
    <property type="protein sequence ID" value="RVX68169.1"/>
    <property type="molecule type" value="Genomic_DNA"/>
</dbReference>
<keyword evidence="5" id="KW-0862">Zinc</keyword>
<evidence type="ECO:0000256" key="6">
    <source>
        <dbReference type="ARBA" id="ARBA00023015"/>
    </source>
</evidence>
<feature type="compositionally biased region" description="Acidic residues" evidence="9">
    <location>
        <begin position="890"/>
        <end position="927"/>
    </location>
</feature>
<dbReference type="Pfam" id="PF07741">
    <property type="entry name" value="BRF1"/>
    <property type="match status" value="1"/>
</dbReference>
<feature type="compositionally biased region" description="Polar residues" evidence="9">
    <location>
        <begin position="566"/>
        <end position="577"/>
    </location>
</feature>
<feature type="compositionally biased region" description="Basic and acidic residues" evidence="9">
    <location>
        <begin position="781"/>
        <end position="793"/>
    </location>
</feature>
<dbReference type="GO" id="GO:0000126">
    <property type="term" value="C:transcription factor TFIIIB complex"/>
    <property type="evidence" value="ECO:0007669"/>
    <property type="project" value="TreeGrafter"/>
</dbReference>
<dbReference type="SUPFAM" id="SSF47954">
    <property type="entry name" value="Cyclin-like"/>
    <property type="match status" value="2"/>
</dbReference>
<feature type="compositionally biased region" description="Basic and acidic residues" evidence="9">
    <location>
        <begin position="662"/>
        <end position="685"/>
    </location>
</feature>
<keyword evidence="7" id="KW-0804">Transcription</keyword>
<dbReference type="PANTHER" id="PTHR11618">
    <property type="entry name" value="TRANSCRIPTION INITIATION FACTOR IIB-RELATED"/>
    <property type="match status" value="1"/>
</dbReference>